<feature type="region of interest" description="Disordered" evidence="1">
    <location>
        <begin position="1189"/>
        <end position="1271"/>
    </location>
</feature>
<feature type="region of interest" description="Disordered" evidence="1">
    <location>
        <begin position="735"/>
        <end position="815"/>
    </location>
</feature>
<organism evidence="2 3">
    <name type="scientific">Podila minutissima</name>
    <dbReference type="NCBI Taxonomy" id="64525"/>
    <lineage>
        <taxon>Eukaryota</taxon>
        <taxon>Fungi</taxon>
        <taxon>Fungi incertae sedis</taxon>
        <taxon>Mucoromycota</taxon>
        <taxon>Mortierellomycotina</taxon>
        <taxon>Mortierellomycetes</taxon>
        <taxon>Mortierellales</taxon>
        <taxon>Mortierellaceae</taxon>
        <taxon>Podila</taxon>
    </lineage>
</organism>
<sequence>MNNGSLGLLVDPTPKCCKVSVPPAGLDINPDRKASHEHRNDIGICVQTMEPGYLGAVGASHLREHGHHHLYQHPRLCKMVEKHSAVKLEWKVPETIKAAGEFLRGVLVVSTKELPETEMKKVAARSASLDQQLQQDQRRNVQREDKHMKKKLKYDRLIRIEHVEIDLTGVEEVKTGGGILSRARTDRHCFLHKTKVLPIEDFKWIQDATSPSGPISSTISAASTVCSISSSSTAATSRPISASSTGTSAASFQRRDSAINARPPTSPTSIVPDSFQPGCVVPGTRQGITFQIRVPEKVGGVFKSAHASIRYQLTANVHIRIGRESFVLQHPMPVSLFELVQIRAATKIASPHDLSPTKNPSNSAKRSSVRFVIPRANSVLGTAAVRPYSLWGLGPATSSLSSNYQYSNSHGYRKYHGRNSHRQHYNTTPSILEATHASATAESDQLQYGTGDITSTSKRTCFQDEEIACQEDQMTRPKHSARQASVDGSIDEVGFGAHIDKSVAAAGDNVTLDMFVVKTDFMRVVDIKVSLVETINIYSLLDAHDGTGHPVRKLVETHVVKIAKDYVPAQAEENHANDNHLKGYYEDYEDFRTTKSLSMYKLGMHIPETALTILDRELLRVDYMFVIKFFFKGRVGAFLELPVEIISQYNHNRISTISGAISCVTNSVQIALPPVPILIKKPESIHSDLDKQSVDLAASAPSTCLVSIKDGCNSPGHSIAFEAVSSESCKGAYENAQVSNDRDYESREDSAPEPKREIVSDGGPTSEKIQASSKMSTKEIKTFAGTDSSTVPGSSNVASDRCDEVHVKKSPSKTNSVPKIVVDSEETTIAGQDAKTIATTLVTPTLPLLFDLTSAVQPSPTDGSITPPGLVSLAGSPWSSSSSELTPSAQSLYSRRSSISTQSTAPLECLSAKDDGPVIFSNAIGNIDPVLSNINNGLVAKLAKSFSSSPLLRTRGPGSGLSSSPNGSSSNMVGLVSSQQQQSSAFTLAATTLSALTLLSPVGQAVSPVFEPVTENSVRRVHTFPRPSHPHQQQHNSPPRPLKSCLKKMRSAVPAAINTTSVIQQNKHLSVKKVSFAKGFTPSPSPTGSQIFSTEAEVTIGLGNRASGSPSGAGMSTPNQLTPMAAIQNVPVLLPQSEAFKVPSTAASSSNMTVSPRSGRTLHPFDGHPNRLSTLDKQHLDHQIFREQHWHGQQRQLQQQLSKPSVHASGRRQEKQESVAKELELQLEEEEVEVEVEDGDGCDELDDDEDEEQHETEDEDEEQHETEDERIERRRLARVAWLAKYGDAFRQVYGAVPELPPI</sequence>
<feature type="region of interest" description="Disordered" evidence="1">
    <location>
        <begin position="1022"/>
        <end position="1043"/>
    </location>
</feature>
<protein>
    <submittedName>
        <fullName evidence="2">Uncharacterized protein</fullName>
    </submittedName>
</protein>
<evidence type="ECO:0000256" key="1">
    <source>
        <dbReference type="SAM" id="MobiDB-lite"/>
    </source>
</evidence>
<keyword evidence="3" id="KW-1185">Reference proteome</keyword>
<feature type="compositionally biased region" description="Polar residues" evidence="1">
    <location>
        <begin position="785"/>
        <end position="798"/>
    </location>
</feature>
<feature type="compositionally biased region" description="Low complexity" evidence="1">
    <location>
        <begin position="236"/>
        <end position="251"/>
    </location>
</feature>
<feature type="region of interest" description="Disordered" evidence="1">
    <location>
        <begin position="125"/>
        <end position="147"/>
    </location>
</feature>
<reference evidence="2" key="1">
    <citation type="journal article" date="2020" name="Fungal Divers.">
        <title>Resolving the Mortierellaceae phylogeny through synthesis of multi-gene phylogenetics and phylogenomics.</title>
        <authorList>
            <person name="Vandepol N."/>
            <person name="Liber J."/>
            <person name="Desiro A."/>
            <person name="Na H."/>
            <person name="Kennedy M."/>
            <person name="Barry K."/>
            <person name="Grigoriev I.V."/>
            <person name="Miller A.N."/>
            <person name="O'Donnell K."/>
            <person name="Stajich J.E."/>
            <person name="Bonito G."/>
        </authorList>
    </citation>
    <scope>NUCLEOTIDE SEQUENCE</scope>
    <source>
        <strain evidence="2">NVP1</strain>
    </source>
</reference>
<evidence type="ECO:0000313" key="3">
    <source>
        <dbReference type="Proteomes" id="UP000696485"/>
    </source>
</evidence>
<comment type="caution">
    <text evidence="2">The sequence shown here is derived from an EMBL/GenBank/DDBJ whole genome shotgun (WGS) entry which is preliminary data.</text>
</comment>
<feature type="region of interest" description="Disordered" evidence="1">
    <location>
        <begin position="949"/>
        <end position="976"/>
    </location>
</feature>
<feature type="compositionally biased region" description="Basic and acidic residues" evidence="1">
    <location>
        <begin position="136"/>
        <end position="147"/>
    </location>
</feature>
<feature type="compositionally biased region" description="Basic and acidic residues" evidence="1">
    <location>
        <begin position="740"/>
        <end position="759"/>
    </location>
</feature>
<proteinExistence type="predicted"/>
<dbReference type="EMBL" id="JAAAUY010000011">
    <property type="protein sequence ID" value="KAF9338008.1"/>
    <property type="molecule type" value="Genomic_DNA"/>
</dbReference>
<feature type="compositionally biased region" description="Basic and acidic residues" evidence="1">
    <location>
        <begin position="1211"/>
        <end position="1224"/>
    </location>
</feature>
<feature type="compositionally biased region" description="Low complexity" evidence="1">
    <location>
        <begin position="125"/>
        <end position="135"/>
    </location>
</feature>
<feature type="compositionally biased region" description="Acidic residues" evidence="1">
    <location>
        <begin position="1225"/>
        <end position="1269"/>
    </location>
</feature>
<gene>
    <name evidence="2" type="ORF">BG006_000588</name>
</gene>
<dbReference type="Proteomes" id="UP000696485">
    <property type="component" value="Unassembled WGS sequence"/>
</dbReference>
<feature type="region of interest" description="Disordered" evidence="1">
    <location>
        <begin position="1144"/>
        <end position="1173"/>
    </location>
</feature>
<feature type="region of interest" description="Disordered" evidence="1">
    <location>
        <begin position="236"/>
        <end position="276"/>
    </location>
</feature>
<feature type="compositionally biased region" description="Basic and acidic residues" evidence="1">
    <location>
        <begin position="1163"/>
        <end position="1173"/>
    </location>
</feature>
<accession>A0A9P5ST41</accession>
<feature type="compositionally biased region" description="Low complexity" evidence="1">
    <location>
        <begin position="960"/>
        <end position="976"/>
    </location>
</feature>
<feature type="compositionally biased region" description="Polar residues" evidence="1">
    <location>
        <begin position="1145"/>
        <end position="1158"/>
    </location>
</feature>
<name>A0A9P5ST41_9FUNG</name>
<evidence type="ECO:0000313" key="2">
    <source>
        <dbReference type="EMBL" id="KAF9338008.1"/>
    </source>
</evidence>